<dbReference type="InterPro" id="IPR052164">
    <property type="entry name" value="Anthracycline_SecMetBiosynth"/>
</dbReference>
<evidence type="ECO:0000313" key="2">
    <source>
        <dbReference type="EMBL" id="BCB27583.1"/>
    </source>
</evidence>
<keyword evidence="3" id="KW-1185">Reference proteome</keyword>
<organism evidence="2 3">
    <name type="scientific">Sulfurimicrobium lacus</name>
    <dbReference type="NCBI Taxonomy" id="2715678"/>
    <lineage>
        <taxon>Bacteria</taxon>
        <taxon>Pseudomonadati</taxon>
        <taxon>Pseudomonadota</taxon>
        <taxon>Betaproteobacteria</taxon>
        <taxon>Nitrosomonadales</taxon>
        <taxon>Sulfuricellaceae</taxon>
        <taxon>Sulfurimicrobium</taxon>
    </lineage>
</organism>
<dbReference type="Gene3D" id="3.10.180.10">
    <property type="entry name" value="2,3-Dihydroxybiphenyl 1,2-Dioxygenase, domain 1"/>
    <property type="match status" value="1"/>
</dbReference>
<feature type="domain" description="VOC" evidence="1">
    <location>
        <begin position="20"/>
        <end position="135"/>
    </location>
</feature>
<dbReference type="InterPro" id="IPR004360">
    <property type="entry name" value="Glyas_Fos-R_dOase_dom"/>
</dbReference>
<dbReference type="CDD" id="cd07247">
    <property type="entry name" value="SgaA_N_like"/>
    <property type="match status" value="1"/>
</dbReference>
<sequence length="144" mass="15660">MAPHDKEEETVDEQFKQHGAFSWNELMTTDVAAAKAFYSGLFGWETEDMSMPGMSYTVVKAGDKGVGGIMTMPEDAKNMPPMWGAYVTVKDVDETARKAEQLGARILVAPSDIPEVGRFCVIQDPQGAVISAITYSEKFTSSPG</sequence>
<reference evidence="3" key="1">
    <citation type="submission" date="2020-03" db="EMBL/GenBank/DDBJ databases">
        <title>Complete genome sequence of sulfur-oxidizing bacterium skT11.</title>
        <authorList>
            <person name="Kanda M."/>
            <person name="Kojima H."/>
            <person name="Fukui M."/>
        </authorList>
    </citation>
    <scope>NUCLEOTIDE SEQUENCE [LARGE SCALE GENOMIC DNA]</scope>
    <source>
        <strain evidence="3">skT11</strain>
    </source>
</reference>
<dbReference type="EMBL" id="AP022853">
    <property type="protein sequence ID" value="BCB27583.1"/>
    <property type="molecule type" value="Genomic_DNA"/>
</dbReference>
<dbReference type="InterPro" id="IPR037523">
    <property type="entry name" value="VOC_core"/>
</dbReference>
<proteinExistence type="predicted"/>
<dbReference type="PROSITE" id="PS51819">
    <property type="entry name" value="VOC"/>
    <property type="match status" value="1"/>
</dbReference>
<name>A0A6F8VCL9_9PROT</name>
<evidence type="ECO:0000313" key="3">
    <source>
        <dbReference type="Proteomes" id="UP000502260"/>
    </source>
</evidence>
<dbReference type="InterPro" id="IPR029068">
    <property type="entry name" value="Glyas_Bleomycin-R_OHBP_Dase"/>
</dbReference>
<dbReference type="AlphaFoldDB" id="A0A6F8VCL9"/>
<dbReference type="PANTHER" id="PTHR33993">
    <property type="entry name" value="GLYOXALASE-RELATED"/>
    <property type="match status" value="1"/>
</dbReference>
<gene>
    <name evidence="2" type="ORF">SKTS_24690</name>
</gene>
<dbReference type="Pfam" id="PF00903">
    <property type="entry name" value="Glyoxalase"/>
    <property type="match status" value="1"/>
</dbReference>
<dbReference type="PANTHER" id="PTHR33993:SF14">
    <property type="entry name" value="GB|AAF24581.1"/>
    <property type="match status" value="1"/>
</dbReference>
<dbReference type="KEGG" id="slac:SKTS_24690"/>
<evidence type="ECO:0000259" key="1">
    <source>
        <dbReference type="PROSITE" id="PS51819"/>
    </source>
</evidence>
<dbReference type="SUPFAM" id="SSF54593">
    <property type="entry name" value="Glyoxalase/Bleomycin resistance protein/Dihydroxybiphenyl dioxygenase"/>
    <property type="match status" value="1"/>
</dbReference>
<accession>A0A6F8VCL9</accession>
<protein>
    <recommendedName>
        <fullName evidence="1">VOC domain-containing protein</fullName>
    </recommendedName>
</protein>
<dbReference type="Proteomes" id="UP000502260">
    <property type="component" value="Chromosome"/>
</dbReference>